<feature type="domain" description="Cathepsin propeptide inhibitor" evidence="4">
    <location>
        <begin position="36"/>
        <end position="95"/>
    </location>
</feature>
<dbReference type="Gene3D" id="3.90.70.10">
    <property type="entry name" value="Cysteine proteinases"/>
    <property type="match status" value="1"/>
</dbReference>
<organism evidence="5 6">
    <name type="scientific">Paragonimus westermani</name>
    <dbReference type="NCBI Taxonomy" id="34504"/>
    <lineage>
        <taxon>Eukaryota</taxon>
        <taxon>Metazoa</taxon>
        <taxon>Spiralia</taxon>
        <taxon>Lophotrochozoa</taxon>
        <taxon>Platyhelminthes</taxon>
        <taxon>Trematoda</taxon>
        <taxon>Digenea</taxon>
        <taxon>Plagiorchiida</taxon>
        <taxon>Troglotremata</taxon>
        <taxon>Troglotrematidae</taxon>
        <taxon>Paragonimus</taxon>
    </lineage>
</organism>
<proteinExistence type="inferred from homology"/>
<dbReference type="FunFam" id="3.90.70.10:FF:000332">
    <property type="entry name" value="Cathepsin L1"/>
    <property type="match status" value="1"/>
</dbReference>
<evidence type="ECO:0000313" key="5">
    <source>
        <dbReference type="EMBL" id="KAA3671233.1"/>
    </source>
</evidence>
<dbReference type="EMBL" id="QNGE01006940">
    <property type="protein sequence ID" value="KAA3671233.1"/>
    <property type="molecule type" value="Genomic_DNA"/>
</dbReference>
<dbReference type="PROSITE" id="PS00640">
    <property type="entry name" value="THIOL_PROTEASE_ASN"/>
    <property type="match status" value="1"/>
</dbReference>
<evidence type="ECO:0000259" key="3">
    <source>
        <dbReference type="SMART" id="SM00645"/>
    </source>
</evidence>
<dbReference type="GO" id="GO:0006508">
    <property type="term" value="P:proteolysis"/>
    <property type="evidence" value="ECO:0007669"/>
    <property type="project" value="InterPro"/>
</dbReference>
<keyword evidence="2" id="KW-1015">Disulfide bond</keyword>
<evidence type="ECO:0000256" key="2">
    <source>
        <dbReference type="ARBA" id="ARBA00023157"/>
    </source>
</evidence>
<dbReference type="InterPro" id="IPR000668">
    <property type="entry name" value="Peptidase_C1A_C"/>
</dbReference>
<dbReference type="AlphaFoldDB" id="A0A5J4N6Y8"/>
<dbReference type="SUPFAM" id="SSF54001">
    <property type="entry name" value="Cysteine proteinases"/>
    <property type="match status" value="1"/>
</dbReference>
<dbReference type="SMART" id="SM00848">
    <property type="entry name" value="Inhibitor_I29"/>
    <property type="match status" value="1"/>
</dbReference>
<feature type="non-terminal residue" evidence="5">
    <location>
        <position position="1"/>
    </location>
</feature>
<dbReference type="InterPro" id="IPR013201">
    <property type="entry name" value="Prot_inhib_I29"/>
</dbReference>
<dbReference type="InterPro" id="IPR025661">
    <property type="entry name" value="Pept_asp_AS"/>
</dbReference>
<dbReference type="CDD" id="cd02248">
    <property type="entry name" value="Peptidase_C1A"/>
    <property type="match status" value="1"/>
</dbReference>
<evidence type="ECO:0000313" key="6">
    <source>
        <dbReference type="Proteomes" id="UP000324629"/>
    </source>
</evidence>
<evidence type="ECO:0000256" key="1">
    <source>
        <dbReference type="ARBA" id="ARBA00008455"/>
    </source>
</evidence>
<protein>
    <submittedName>
        <fullName evidence="5">Cathepsin F</fullName>
    </submittedName>
</protein>
<reference evidence="5 6" key="1">
    <citation type="journal article" date="2019" name="Gigascience">
        <title>Whole-genome sequence of the oriental lung fluke Paragonimus westermani.</title>
        <authorList>
            <person name="Oey H."/>
            <person name="Zakrzewski M."/>
            <person name="Narain K."/>
            <person name="Devi K.R."/>
            <person name="Agatsuma T."/>
            <person name="Nawaratna S."/>
            <person name="Gobert G.N."/>
            <person name="Jones M.K."/>
            <person name="Ragan M.A."/>
            <person name="McManus D.P."/>
            <person name="Krause L."/>
        </authorList>
    </citation>
    <scope>NUCLEOTIDE SEQUENCE [LARGE SCALE GENOMIC DNA]</scope>
    <source>
        <strain evidence="5 6">IND2009</strain>
    </source>
</reference>
<dbReference type="Pfam" id="PF08246">
    <property type="entry name" value="Inhibitor_I29"/>
    <property type="match status" value="1"/>
</dbReference>
<dbReference type="PANTHER" id="PTHR12411">
    <property type="entry name" value="CYSTEINE PROTEASE FAMILY C1-RELATED"/>
    <property type="match status" value="1"/>
</dbReference>
<name>A0A5J4N6Y8_9TREM</name>
<dbReference type="GO" id="GO:0008234">
    <property type="term" value="F:cysteine-type peptidase activity"/>
    <property type="evidence" value="ECO:0007669"/>
    <property type="project" value="InterPro"/>
</dbReference>
<dbReference type="InterPro" id="IPR013128">
    <property type="entry name" value="Peptidase_C1A"/>
</dbReference>
<dbReference type="Pfam" id="PF00112">
    <property type="entry name" value="Peptidase_C1"/>
    <property type="match status" value="1"/>
</dbReference>
<accession>A0A5J4N6Y8</accession>
<dbReference type="PRINTS" id="PR00705">
    <property type="entry name" value="PAPAIN"/>
</dbReference>
<evidence type="ECO:0000259" key="4">
    <source>
        <dbReference type="SMART" id="SM00848"/>
    </source>
</evidence>
<feature type="domain" description="Peptidase C1A papain C-terminal" evidence="3">
    <location>
        <begin position="119"/>
        <end position="330"/>
    </location>
</feature>
<dbReference type="Proteomes" id="UP000324629">
    <property type="component" value="Unassembled WGS sequence"/>
</dbReference>
<comment type="caution">
    <text evidence="5">The sequence shown here is derived from an EMBL/GenBank/DDBJ whole genome shotgun (WGS) entry which is preliminary data.</text>
</comment>
<sequence>PEKRVQLFAVGYLVVLVGCTFAVHTARVPDNARELYEQFKRDYGKVYANEDDQKRFAIFKDNLVRAQQYQMQEQGTAKYGVTRFSDLMHNTAKEFATKYLGSRISGKVHRVQLNDLKAAPASVDWRDKGAVGPVENQSVCFSCWSFSVAGNIEGQWFLKTGQLVSLSKQQLVDCDKLNYGCEGGYPTEAYKEIKRMGGLELEEDYPYVAEEQACELDESKLLAKIDDSVVLEIDEEKQSAWLAEHGPTSVLLNAAPLQYYEFGISHPSKDRCPSDDLNHAALSVGYGTEDGVPYWIVKNSWGATWGEDGYFRIYRGDGTCGIDQSVTSAIIH</sequence>
<dbReference type="SMART" id="SM00645">
    <property type="entry name" value="Pept_C1"/>
    <property type="match status" value="1"/>
</dbReference>
<dbReference type="InterPro" id="IPR039417">
    <property type="entry name" value="Peptidase_C1A_papain-like"/>
</dbReference>
<dbReference type="Gene3D" id="1.10.287.2250">
    <property type="match status" value="1"/>
</dbReference>
<keyword evidence="6" id="KW-1185">Reference proteome</keyword>
<dbReference type="InterPro" id="IPR038765">
    <property type="entry name" value="Papain-like_cys_pep_sf"/>
</dbReference>
<comment type="similarity">
    <text evidence="1">Belongs to the peptidase C1 family.</text>
</comment>
<gene>
    <name evidence="5" type="ORF">DEA37_0004368</name>
</gene>